<evidence type="ECO:0000313" key="2">
    <source>
        <dbReference type="EMBL" id="MBA8885873.1"/>
    </source>
</evidence>
<dbReference type="Proteomes" id="UP000550401">
    <property type="component" value="Unassembled WGS sequence"/>
</dbReference>
<dbReference type="InterPro" id="IPR001107">
    <property type="entry name" value="Band_7"/>
</dbReference>
<dbReference type="Pfam" id="PF01145">
    <property type="entry name" value="Band_7"/>
    <property type="match status" value="1"/>
</dbReference>
<name>A0A839ETH0_9GAMM</name>
<reference evidence="2 3" key="1">
    <citation type="submission" date="2020-07" db="EMBL/GenBank/DDBJ databases">
        <title>Genomic Encyclopedia of Type Strains, Phase IV (KMG-V): Genome sequencing to study the core and pangenomes of soil and plant-associated prokaryotes.</title>
        <authorList>
            <person name="Whitman W."/>
        </authorList>
    </citation>
    <scope>NUCLEOTIDE SEQUENCE [LARGE SCALE GENOMIC DNA]</scope>
    <source>
        <strain evidence="2 3">RH2WT43</strain>
    </source>
</reference>
<accession>A0A839ETH0</accession>
<dbReference type="InterPro" id="IPR017037">
    <property type="entry name" value="UCP035261"/>
</dbReference>
<evidence type="ECO:0000313" key="3">
    <source>
        <dbReference type="Proteomes" id="UP000550401"/>
    </source>
</evidence>
<gene>
    <name evidence="2" type="ORF">FHW12_000064</name>
</gene>
<feature type="domain" description="Band 7" evidence="1">
    <location>
        <begin position="275"/>
        <end position="485"/>
    </location>
</feature>
<sequence length="654" mass="71528">MMQLDVTLMQGLAAAAILLGLLLLYSSIVYVPNNRVGVLERLWSTRGSVEQGIVALKGEAGYMPDLLRGGFHVLFPFQYRVHKIDLVVVPQGEIGYVFARDGKPLEPGQSLAGNATAAEFEDVRAFLAQGGQKGPQRKVLREGVYAINATQFVVLTRAVTYALELARSDADTIVAMRTQIESRDGFHPIVISDAKDVLGVMTVHDGPGLPPGELIAPAVGQDRRDVARYQNHFQDADRFLAAGGYRGRQYQVLVDGTYYVNRLFASVEFIEKTMIPMGMVGVVVSFTGRRGEDRSGAEYQHGELVAEGERGVWEAPMMPGKYPFNRYAGSIVKVPTTNFILKWESGQSGSDFDRNLKEISLITRDAFEPTLPLSVVVHIDYKKAARVIQRFGDVQKLVEQTLDPMVSAYFKNTAQTKTLIELLQQRADIQGQALADMKEKFATYNLELQEVLIGTPRSAAGNNDQIENILVQLRDRQVAREQVETYARQEEAAIKERTLREAEAVAEQQKGLTQSRIAIEVAENKGLAEVKTQTRQGEADAAKIRSVAVADAERIRAIGAANANRIQLEGEATAHAAQKQVEAYGGPEIRLAQEITAQITRAIAEAKLAVVPQVLVGGGDGRNANAIEAITAMVMAAGQELRKRSNGEAPRSAA</sequence>
<proteinExistence type="predicted"/>
<evidence type="ECO:0000259" key="1">
    <source>
        <dbReference type="Pfam" id="PF01145"/>
    </source>
</evidence>
<organism evidence="2 3">
    <name type="scientific">Dokdonella fugitiva</name>
    <dbReference type="NCBI Taxonomy" id="328517"/>
    <lineage>
        <taxon>Bacteria</taxon>
        <taxon>Pseudomonadati</taxon>
        <taxon>Pseudomonadota</taxon>
        <taxon>Gammaproteobacteria</taxon>
        <taxon>Lysobacterales</taxon>
        <taxon>Rhodanobacteraceae</taxon>
        <taxon>Dokdonella</taxon>
    </lineage>
</organism>
<dbReference type="AlphaFoldDB" id="A0A839ETH0"/>
<dbReference type="PIRSF" id="PIRSF035261">
    <property type="entry name" value="UCP035261"/>
    <property type="match status" value="1"/>
</dbReference>
<dbReference type="RefSeq" id="WP_182528998.1">
    <property type="nucleotide sequence ID" value="NZ_JACGXL010000001.1"/>
</dbReference>
<protein>
    <submittedName>
        <fullName evidence="2">Putative membrane protein YqiK</fullName>
    </submittedName>
</protein>
<comment type="caution">
    <text evidence="2">The sequence shown here is derived from an EMBL/GenBank/DDBJ whole genome shotgun (WGS) entry which is preliminary data.</text>
</comment>
<keyword evidence="3" id="KW-1185">Reference proteome</keyword>
<dbReference type="EMBL" id="JACGXL010000001">
    <property type="protein sequence ID" value="MBA8885873.1"/>
    <property type="molecule type" value="Genomic_DNA"/>
</dbReference>